<evidence type="ECO:0000313" key="1">
    <source>
        <dbReference type="EMBL" id="SDF07079.1"/>
    </source>
</evidence>
<reference evidence="2" key="1">
    <citation type="submission" date="2016-10" db="EMBL/GenBank/DDBJ databases">
        <authorList>
            <person name="Varghese N."/>
            <person name="Submissions S."/>
        </authorList>
    </citation>
    <scope>NUCLEOTIDE SEQUENCE [LARGE SCALE GENOMIC DNA]</scope>
    <source>
        <strain evidence="2">DSM 44268</strain>
    </source>
</reference>
<dbReference type="Proteomes" id="UP000199406">
    <property type="component" value="Unassembled WGS sequence"/>
</dbReference>
<keyword evidence="2" id="KW-1185">Reference proteome</keyword>
<dbReference type="AlphaFoldDB" id="A0A1G7I402"/>
<evidence type="ECO:0000313" key="2">
    <source>
        <dbReference type="Proteomes" id="UP000199406"/>
    </source>
</evidence>
<name>A0A1G7I402_9ACTN</name>
<gene>
    <name evidence="1" type="ORF">SAMN05660662_0975</name>
</gene>
<accession>A0A1G7I402</accession>
<sequence>MELVAALLLPVVLVVLGHRLSRRLKELDDSQWRNQELVKARLDYYKVLAPPLNDLVCFFTFIGGWKELTPPRVIEIKRQLDRDFHVALPLFSTEANEAYRRFMKQCFLSFGNWGEDAKLRTSSQRRRQALGTSWNHEWDPQFDESFSQGHTVADLSAIRDAYDRVLASMVRDIKLLEARERYATDEISINA</sequence>
<organism evidence="1 2">
    <name type="scientific">Blastococcus aurantiacus</name>
    <dbReference type="NCBI Taxonomy" id="1550231"/>
    <lineage>
        <taxon>Bacteria</taxon>
        <taxon>Bacillati</taxon>
        <taxon>Actinomycetota</taxon>
        <taxon>Actinomycetes</taxon>
        <taxon>Geodermatophilales</taxon>
        <taxon>Geodermatophilaceae</taxon>
        <taxon>Blastococcus</taxon>
    </lineage>
</organism>
<protein>
    <submittedName>
        <fullName evidence="1">Uncharacterized protein</fullName>
    </submittedName>
</protein>
<proteinExistence type="predicted"/>
<dbReference type="EMBL" id="FNBT01000001">
    <property type="protein sequence ID" value="SDF07079.1"/>
    <property type="molecule type" value="Genomic_DNA"/>
</dbReference>